<dbReference type="STRING" id="365044.Pnap_3290"/>
<keyword evidence="3" id="KW-1185">Reference proteome</keyword>
<dbReference type="KEGG" id="pna:Pnap_3290"/>
<gene>
    <name evidence="2" type="ordered locus">Pnap_3290</name>
</gene>
<dbReference type="RefSeq" id="WP_011802659.1">
    <property type="nucleotide sequence ID" value="NC_008781.1"/>
</dbReference>
<dbReference type="eggNOG" id="ENOG502ZBY8">
    <property type="taxonomic scope" value="Bacteria"/>
</dbReference>
<dbReference type="InterPro" id="IPR009228">
    <property type="entry name" value="Capsid_scaffold_GpO"/>
</dbReference>
<dbReference type="EMBL" id="CP000529">
    <property type="protein sequence ID" value="ABM38588.1"/>
    <property type="molecule type" value="Genomic_DNA"/>
</dbReference>
<dbReference type="Pfam" id="PF05929">
    <property type="entry name" value="Phage_GPO"/>
    <property type="match status" value="1"/>
</dbReference>
<dbReference type="Proteomes" id="UP000000644">
    <property type="component" value="Chromosome"/>
</dbReference>
<evidence type="ECO:0000256" key="1">
    <source>
        <dbReference type="SAM" id="MobiDB-lite"/>
    </source>
</evidence>
<sequence length="306" mass="33206">MTALIEAIARASDDAAILNSCINMSTTKSKFFRVAVEGATTDGRVIERAWLEQMSKNFDPAKYGARIWMEHMRGMYPDSAFRAYGDVTALKTEEFSIDGQKRLALMAEIKPLPELVAMSKAGQKIYTSIEINPKFGSSGEAYLVGLGVTDSPASLGTEVLEFAAKNPAANPFTKRKQAADNMFSAAVEVTLEFETTEEDTRKFSAALKGIKDTLAKFSGKSQRSDDTTGQILEVVTDMADGMGQLNEQHSAHAKSLAALEKNFATQQTEHKTLQDKFALIDTTDAGKHSQRPPATGNNGKSALTDC</sequence>
<protein>
    <submittedName>
        <fullName evidence="2">Phage capsid scaffolding</fullName>
    </submittedName>
</protein>
<accession>A1VSG0</accession>
<evidence type="ECO:0000313" key="3">
    <source>
        <dbReference type="Proteomes" id="UP000000644"/>
    </source>
</evidence>
<feature type="compositionally biased region" description="Polar residues" evidence="1">
    <location>
        <begin position="295"/>
        <end position="306"/>
    </location>
</feature>
<feature type="region of interest" description="Disordered" evidence="1">
    <location>
        <begin position="283"/>
        <end position="306"/>
    </location>
</feature>
<dbReference type="AlphaFoldDB" id="A1VSG0"/>
<reference evidence="3" key="1">
    <citation type="journal article" date="2009" name="Environ. Microbiol.">
        <title>The genome of Polaromonas naphthalenivorans strain CJ2, isolated from coal tar-contaminated sediment, reveals physiological and metabolic versatility and evolution through extensive horizontal gene transfer.</title>
        <authorList>
            <person name="Yagi J.M."/>
            <person name="Sims D."/>
            <person name="Brettin T."/>
            <person name="Bruce D."/>
            <person name="Madsen E.L."/>
        </authorList>
    </citation>
    <scope>NUCLEOTIDE SEQUENCE [LARGE SCALE GENOMIC DNA]</scope>
    <source>
        <strain evidence="3">CJ2</strain>
    </source>
</reference>
<dbReference type="MEROPS" id="S73.001"/>
<name>A1VSG0_POLNA</name>
<dbReference type="HOGENOM" id="CLU_066846_1_0_4"/>
<proteinExistence type="predicted"/>
<evidence type="ECO:0000313" key="2">
    <source>
        <dbReference type="EMBL" id="ABM38588.1"/>
    </source>
</evidence>
<organism evidence="2 3">
    <name type="scientific">Polaromonas naphthalenivorans (strain CJ2)</name>
    <dbReference type="NCBI Taxonomy" id="365044"/>
    <lineage>
        <taxon>Bacteria</taxon>
        <taxon>Pseudomonadati</taxon>
        <taxon>Pseudomonadota</taxon>
        <taxon>Betaproteobacteria</taxon>
        <taxon>Burkholderiales</taxon>
        <taxon>Comamonadaceae</taxon>
        <taxon>Polaromonas</taxon>
    </lineage>
</organism>